<feature type="domain" description="HMA" evidence="16">
    <location>
        <begin position="90"/>
        <end position="156"/>
    </location>
</feature>
<evidence type="ECO:0000256" key="10">
    <source>
        <dbReference type="ARBA" id="ARBA00022842"/>
    </source>
</evidence>
<sequence>MNRCFHCGSDFPKDFDVIWAVTPKQKEPVCCLGCKGVTEHIYSNGLGSYYEFRSELAAKPEHNNANSQFAMYDDTDYVQLIANELPNNQFEITLSLDNIHCAACAWLIEQAVQPINGLVKVNVNTVNQRATIVWDNKLAKLSEIFSRLNQIGYPATPFKVSSTETNIKKQEKEYVKRLGVAGIFTMQVMMIAVAMYFGAFTNMEPHQFGYFKWVSLALSIPVIFYSAVPFLTGAITALKAKRLNMDVPVSVAIYGAFTASFYQLVTTELTDPKGEVFFESISMFTFLLLIGKYLEFRAKSKAILSNVNLTSTLPITSTIISADNTEKQKLLKDIKVDDLVLVKAGQQIPVDGVIVEGQTLVSESLLTGEFDPQVKSVGDHVMAGSTNTDGLIKVKTTAIGAETTLANINKMQQSFADFKPKYSLLADKIAHWFVLAQLVISTLTYVGWYFVSPDDALWISLAVLVATCPCALSLATPTAYTCVLSTLSKNGILIKDSESFDRINTINRVGFDKTGTLTNGQFSIEKELWYEENLKGLSLSKTELQLLIVQLEKLSEHPIAKAFNHKHWPHIQSTSLPIQINNPKIIVGNGITAEITLPSGDLVDLAIGNAQHCKTTHTGANVYVSIIKEQQSIPIAEFNLADQVKNGTTTLLQYLRSLNLKLVMLTGDKSENVAKTASELKLDDVHLGCKPEQKAALVQSYQNNGDAVMMFGDGVNDAPVFAAADVSVAMGSGADISKQSASIIIVKDQLHTVSKLFEYAHKTKRIIKQNLLWSLIYNISILPVAMLGFVPPYIAVIGMSASSIIVVTNSLRLLK</sequence>
<dbReference type="InterPro" id="IPR044492">
    <property type="entry name" value="P_typ_ATPase_HD_dom"/>
</dbReference>
<keyword evidence="18" id="KW-1185">Reference proteome</keyword>
<dbReference type="CDD" id="cd00371">
    <property type="entry name" value="HMA"/>
    <property type="match status" value="1"/>
</dbReference>
<keyword evidence="14 15" id="KW-0472">Membrane</keyword>
<dbReference type="InterPro" id="IPR001757">
    <property type="entry name" value="P_typ_ATPase"/>
</dbReference>
<dbReference type="PANTHER" id="PTHR43520">
    <property type="entry name" value="ATP7, ISOFORM B"/>
    <property type="match status" value="1"/>
</dbReference>
<dbReference type="GO" id="GO:0005524">
    <property type="term" value="F:ATP binding"/>
    <property type="evidence" value="ECO:0007669"/>
    <property type="project" value="UniProtKB-UniRule"/>
</dbReference>
<reference evidence="17" key="1">
    <citation type="submission" date="2021-03" db="EMBL/GenBank/DDBJ databases">
        <title>Description of Psychrosphaera ytuae sp. nov. isolated from deep sea sediment of South China Sea.</title>
        <authorList>
            <person name="Zhang J."/>
            <person name="Xu X.-D."/>
        </authorList>
    </citation>
    <scope>NUCLEOTIDE SEQUENCE</scope>
    <source>
        <strain evidence="17">MTZ26</strain>
    </source>
</reference>
<dbReference type="Gene3D" id="3.30.70.100">
    <property type="match status" value="1"/>
</dbReference>
<keyword evidence="12 15" id="KW-1133">Transmembrane helix</keyword>
<feature type="transmembrane region" description="Helical" evidence="15">
    <location>
        <begin position="276"/>
        <end position="294"/>
    </location>
</feature>
<evidence type="ECO:0000256" key="13">
    <source>
        <dbReference type="ARBA" id="ARBA00023065"/>
    </source>
</evidence>
<dbReference type="SFLD" id="SFLDG00002">
    <property type="entry name" value="C1.7:_P-type_atpase_like"/>
    <property type="match status" value="1"/>
</dbReference>
<accession>A0A975DDB2</accession>
<evidence type="ECO:0000256" key="14">
    <source>
        <dbReference type="ARBA" id="ARBA00023136"/>
    </source>
</evidence>
<dbReference type="InterPro" id="IPR023299">
    <property type="entry name" value="ATPase_P-typ_cyto_dom_N"/>
</dbReference>
<dbReference type="PRINTS" id="PR00119">
    <property type="entry name" value="CATATPASE"/>
</dbReference>
<dbReference type="Gene3D" id="3.40.50.1000">
    <property type="entry name" value="HAD superfamily/HAD-like"/>
    <property type="match status" value="1"/>
</dbReference>
<dbReference type="Gene3D" id="2.70.150.10">
    <property type="entry name" value="Calcium-transporting ATPase, cytoplasmic transduction domain A"/>
    <property type="match status" value="1"/>
</dbReference>
<dbReference type="Pfam" id="PF00403">
    <property type="entry name" value="HMA"/>
    <property type="match status" value="1"/>
</dbReference>
<evidence type="ECO:0000256" key="6">
    <source>
        <dbReference type="ARBA" id="ARBA00022692"/>
    </source>
</evidence>
<keyword evidence="10" id="KW-0460">Magnesium</keyword>
<gene>
    <name evidence="17" type="ORF">J1N51_01875</name>
</gene>
<name>A0A975DDB2_9GAMM</name>
<dbReference type="InterPro" id="IPR059000">
    <property type="entry name" value="ATPase_P-type_domA"/>
</dbReference>
<dbReference type="Proteomes" id="UP000682739">
    <property type="component" value="Chromosome"/>
</dbReference>
<dbReference type="GO" id="GO:0055070">
    <property type="term" value="P:copper ion homeostasis"/>
    <property type="evidence" value="ECO:0007669"/>
    <property type="project" value="TreeGrafter"/>
</dbReference>
<dbReference type="InterPro" id="IPR023298">
    <property type="entry name" value="ATPase_P-typ_TM_dom_sf"/>
</dbReference>
<keyword evidence="9 15" id="KW-0067">ATP-binding</keyword>
<dbReference type="InterPro" id="IPR018303">
    <property type="entry name" value="ATPase_P-typ_P_site"/>
</dbReference>
<dbReference type="SFLD" id="SFLDF00027">
    <property type="entry name" value="p-type_atpase"/>
    <property type="match status" value="1"/>
</dbReference>
<dbReference type="GO" id="GO:0016887">
    <property type="term" value="F:ATP hydrolysis activity"/>
    <property type="evidence" value="ECO:0007669"/>
    <property type="project" value="InterPro"/>
</dbReference>
<dbReference type="EMBL" id="CP072110">
    <property type="protein sequence ID" value="QTH64256.1"/>
    <property type="molecule type" value="Genomic_DNA"/>
</dbReference>
<evidence type="ECO:0000256" key="4">
    <source>
        <dbReference type="ARBA" id="ARBA00022475"/>
    </source>
</evidence>
<evidence type="ECO:0000256" key="3">
    <source>
        <dbReference type="ARBA" id="ARBA00022448"/>
    </source>
</evidence>
<dbReference type="InterPro" id="IPR006121">
    <property type="entry name" value="HMA_dom"/>
</dbReference>
<dbReference type="Pfam" id="PF00702">
    <property type="entry name" value="Hydrolase"/>
    <property type="match status" value="1"/>
</dbReference>
<dbReference type="InterPro" id="IPR008250">
    <property type="entry name" value="ATPase_P-typ_transduc_dom_A_sf"/>
</dbReference>
<keyword evidence="6 15" id="KW-0812">Transmembrane</keyword>
<dbReference type="SUPFAM" id="SSF81653">
    <property type="entry name" value="Calcium ATPase, transduction domain A"/>
    <property type="match status" value="1"/>
</dbReference>
<feature type="transmembrane region" description="Helical" evidence="15">
    <location>
        <begin position="210"/>
        <end position="231"/>
    </location>
</feature>
<dbReference type="SUPFAM" id="SSF56784">
    <property type="entry name" value="HAD-like"/>
    <property type="match status" value="1"/>
</dbReference>
<keyword evidence="7 15" id="KW-0479">Metal-binding</keyword>
<dbReference type="PROSITE" id="PS01229">
    <property type="entry name" value="COF_2"/>
    <property type="match status" value="1"/>
</dbReference>
<evidence type="ECO:0000313" key="18">
    <source>
        <dbReference type="Proteomes" id="UP000682739"/>
    </source>
</evidence>
<dbReference type="KEGG" id="psym:J1N51_01875"/>
<dbReference type="GO" id="GO:0005507">
    <property type="term" value="F:copper ion binding"/>
    <property type="evidence" value="ECO:0007669"/>
    <property type="project" value="TreeGrafter"/>
</dbReference>
<feature type="transmembrane region" description="Helical" evidence="15">
    <location>
        <begin position="771"/>
        <end position="790"/>
    </location>
</feature>
<proteinExistence type="inferred from homology"/>
<dbReference type="GO" id="GO:0005886">
    <property type="term" value="C:plasma membrane"/>
    <property type="evidence" value="ECO:0007669"/>
    <property type="project" value="UniProtKB-SubCell"/>
</dbReference>
<protein>
    <submittedName>
        <fullName evidence="17">Heavy metal translocating P-type ATPase</fullName>
    </submittedName>
</protein>
<evidence type="ECO:0000256" key="9">
    <source>
        <dbReference type="ARBA" id="ARBA00022840"/>
    </source>
</evidence>
<dbReference type="InterPro" id="IPR036412">
    <property type="entry name" value="HAD-like_sf"/>
</dbReference>
<dbReference type="SUPFAM" id="SSF81660">
    <property type="entry name" value="Metal cation-transporting ATPase, ATP-binding domain N"/>
    <property type="match status" value="1"/>
</dbReference>
<dbReference type="AlphaFoldDB" id="A0A975DDB2"/>
<dbReference type="SUPFAM" id="SSF55008">
    <property type="entry name" value="HMA, heavy metal-associated domain"/>
    <property type="match status" value="1"/>
</dbReference>
<evidence type="ECO:0000256" key="5">
    <source>
        <dbReference type="ARBA" id="ARBA00022553"/>
    </source>
</evidence>
<feature type="transmembrane region" description="Helical" evidence="15">
    <location>
        <begin position="243"/>
        <end position="264"/>
    </location>
</feature>
<keyword evidence="4 15" id="KW-1003">Cell membrane</keyword>
<organism evidence="17 18">
    <name type="scientific">Psychrosphaera ytuae</name>
    <dbReference type="NCBI Taxonomy" id="2820710"/>
    <lineage>
        <taxon>Bacteria</taxon>
        <taxon>Pseudomonadati</taxon>
        <taxon>Pseudomonadota</taxon>
        <taxon>Gammaproteobacteria</taxon>
        <taxon>Alteromonadales</taxon>
        <taxon>Pseudoalteromonadaceae</taxon>
        <taxon>Psychrosphaera</taxon>
    </lineage>
</organism>
<evidence type="ECO:0000256" key="1">
    <source>
        <dbReference type="ARBA" id="ARBA00004651"/>
    </source>
</evidence>
<dbReference type="NCBIfam" id="TIGR01525">
    <property type="entry name" value="ATPase-IB_hvy"/>
    <property type="match status" value="1"/>
</dbReference>
<dbReference type="SFLD" id="SFLDS00003">
    <property type="entry name" value="Haloacid_Dehalogenase"/>
    <property type="match status" value="1"/>
</dbReference>
<evidence type="ECO:0000313" key="17">
    <source>
        <dbReference type="EMBL" id="QTH64256.1"/>
    </source>
</evidence>
<comment type="similarity">
    <text evidence="2 15">Belongs to the cation transport ATPase (P-type) (TC 3.A.3) family. Type IB subfamily.</text>
</comment>
<dbReference type="SUPFAM" id="SSF81665">
    <property type="entry name" value="Calcium ATPase, transmembrane domain M"/>
    <property type="match status" value="1"/>
</dbReference>
<dbReference type="Pfam" id="PF00122">
    <property type="entry name" value="E1-E2_ATPase"/>
    <property type="match status" value="1"/>
</dbReference>
<dbReference type="InterPro" id="IPR023214">
    <property type="entry name" value="HAD_sf"/>
</dbReference>
<keyword evidence="5" id="KW-0597">Phosphoprotein</keyword>
<keyword evidence="3" id="KW-0813">Transport</keyword>
<feature type="transmembrane region" description="Helical" evidence="15">
    <location>
        <begin position="178"/>
        <end position="198"/>
    </location>
</feature>
<evidence type="ECO:0000256" key="15">
    <source>
        <dbReference type="RuleBase" id="RU362081"/>
    </source>
</evidence>
<dbReference type="PROSITE" id="PS00154">
    <property type="entry name" value="ATPASE_E1_E2"/>
    <property type="match status" value="1"/>
</dbReference>
<keyword evidence="11" id="KW-1278">Translocase</keyword>
<keyword evidence="13" id="KW-0406">Ion transport</keyword>
<dbReference type="InterPro" id="IPR021993">
    <property type="entry name" value="ATPase-cat-bd"/>
</dbReference>
<evidence type="ECO:0000256" key="8">
    <source>
        <dbReference type="ARBA" id="ARBA00022741"/>
    </source>
</evidence>
<dbReference type="InterPro" id="IPR027256">
    <property type="entry name" value="P-typ_ATPase_IB"/>
</dbReference>
<dbReference type="Gene3D" id="3.40.1110.10">
    <property type="entry name" value="Calcium-transporting ATPase, cytoplasmic domain N"/>
    <property type="match status" value="1"/>
</dbReference>
<evidence type="ECO:0000256" key="12">
    <source>
        <dbReference type="ARBA" id="ARBA00022989"/>
    </source>
</evidence>
<keyword evidence="8 15" id="KW-0547">Nucleotide-binding</keyword>
<dbReference type="NCBIfam" id="TIGR01511">
    <property type="entry name" value="ATPase-IB1_Cu"/>
    <property type="match status" value="1"/>
</dbReference>
<dbReference type="PROSITE" id="PS50846">
    <property type="entry name" value="HMA_2"/>
    <property type="match status" value="1"/>
</dbReference>
<evidence type="ECO:0000256" key="7">
    <source>
        <dbReference type="ARBA" id="ARBA00022723"/>
    </source>
</evidence>
<dbReference type="PANTHER" id="PTHR43520:SF5">
    <property type="entry name" value="CATION-TRANSPORTING P-TYPE ATPASE-RELATED"/>
    <property type="match status" value="1"/>
</dbReference>
<dbReference type="RefSeq" id="WP_208832311.1">
    <property type="nucleotide sequence ID" value="NZ_CP072110.1"/>
</dbReference>
<evidence type="ECO:0000256" key="2">
    <source>
        <dbReference type="ARBA" id="ARBA00006024"/>
    </source>
</evidence>
<evidence type="ECO:0000259" key="16">
    <source>
        <dbReference type="PROSITE" id="PS50846"/>
    </source>
</evidence>
<dbReference type="CDD" id="cd02079">
    <property type="entry name" value="P-type_ATPase_HM"/>
    <property type="match status" value="1"/>
</dbReference>
<dbReference type="GO" id="GO:0043682">
    <property type="term" value="F:P-type divalent copper transporter activity"/>
    <property type="evidence" value="ECO:0007669"/>
    <property type="project" value="TreeGrafter"/>
</dbReference>
<feature type="transmembrane region" description="Helical" evidence="15">
    <location>
        <begin position="429"/>
        <end position="451"/>
    </location>
</feature>
<evidence type="ECO:0000256" key="11">
    <source>
        <dbReference type="ARBA" id="ARBA00022967"/>
    </source>
</evidence>
<dbReference type="Pfam" id="PF12156">
    <property type="entry name" value="ATPase-cat_bd"/>
    <property type="match status" value="1"/>
</dbReference>
<feature type="transmembrane region" description="Helical" evidence="15">
    <location>
        <begin position="796"/>
        <end position="814"/>
    </location>
</feature>
<dbReference type="NCBIfam" id="TIGR01494">
    <property type="entry name" value="ATPase_P-type"/>
    <property type="match status" value="1"/>
</dbReference>
<feature type="transmembrane region" description="Helical" evidence="15">
    <location>
        <begin position="457"/>
        <end position="480"/>
    </location>
</feature>
<comment type="subcellular location">
    <subcellularLocation>
        <location evidence="1">Cell membrane</location>
        <topology evidence="1">Multi-pass membrane protein</topology>
    </subcellularLocation>
</comment>
<dbReference type="InterPro" id="IPR036163">
    <property type="entry name" value="HMA_dom_sf"/>
</dbReference>